<reference evidence="3 5" key="2">
    <citation type="journal article" date="2014" name="BMC Genomics">
        <title>An improved genome release (version Mt4.0) for the model legume Medicago truncatula.</title>
        <authorList>
            <person name="Tang H."/>
            <person name="Krishnakumar V."/>
            <person name="Bidwell S."/>
            <person name="Rosen B."/>
            <person name="Chan A."/>
            <person name="Zhou S."/>
            <person name="Gentzbittel L."/>
            <person name="Childs K.L."/>
            <person name="Yandell M."/>
            <person name="Gundlach H."/>
            <person name="Mayer K.F."/>
            <person name="Schwartz D.C."/>
            <person name="Town C.D."/>
        </authorList>
    </citation>
    <scope>GENOME REANNOTATION</scope>
    <source>
        <strain evidence="4 5">cv. Jemalong A17</strain>
    </source>
</reference>
<reference evidence="3 5" key="1">
    <citation type="journal article" date="2011" name="Nature">
        <title>The Medicago genome provides insight into the evolution of rhizobial symbioses.</title>
        <authorList>
            <person name="Young N.D."/>
            <person name="Debelle F."/>
            <person name="Oldroyd G.E."/>
            <person name="Geurts R."/>
            <person name="Cannon S.B."/>
            <person name="Udvardi M.K."/>
            <person name="Benedito V.A."/>
            <person name="Mayer K.F."/>
            <person name="Gouzy J."/>
            <person name="Schoof H."/>
            <person name="Van de Peer Y."/>
            <person name="Proost S."/>
            <person name="Cook D.R."/>
            <person name="Meyers B.C."/>
            <person name="Spannagl M."/>
            <person name="Cheung F."/>
            <person name="De Mita S."/>
            <person name="Krishnakumar V."/>
            <person name="Gundlach H."/>
            <person name="Zhou S."/>
            <person name="Mudge J."/>
            <person name="Bharti A.K."/>
            <person name="Murray J.D."/>
            <person name="Naoumkina M.A."/>
            <person name="Rosen B."/>
            <person name="Silverstein K.A."/>
            <person name="Tang H."/>
            <person name="Rombauts S."/>
            <person name="Zhao P.X."/>
            <person name="Zhou P."/>
            <person name="Barbe V."/>
            <person name="Bardou P."/>
            <person name="Bechner M."/>
            <person name="Bellec A."/>
            <person name="Berger A."/>
            <person name="Berges H."/>
            <person name="Bidwell S."/>
            <person name="Bisseling T."/>
            <person name="Choisne N."/>
            <person name="Couloux A."/>
            <person name="Denny R."/>
            <person name="Deshpande S."/>
            <person name="Dai X."/>
            <person name="Doyle J.J."/>
            <person name="Dudez A.M."/>
            <person name="Farmer A.D."/>
            <person name="Fouteau S."/>
            <person name="Franken C."/>
            <person name="Gibelin C."/>
            <person name="Gish J."/>
            <person name="Goldstein S."/>
            <person name="Gonzalez A.J."/>
            <person name="Green P.J."/>
            <person name="Hallab A."/>
            <person name="Hartog M."/>
            <person name="Hua A."/>
            <person name="Humphray S.J."/>
            <person name="Jeong D.H."/>
            <person name="Jing Y."/>
            <person name="Jocker A."/>
            <person name="Kenton S.M."/>
            <person name="Kim D.J."/>
            <person name="Klee K."/>
            <person name="Lai H."/>
            <person name="Lang C."/>
            <person name="Lin S."/>
            <person name="Macmil S.L."/>
            <person name="Magdelenat G."/>
            <person name="Matthews L."/>
            <person name="McCorrison J."/>
            <person name="Monaghan E.L."/>
            <person name="Mun J.H."/>
            <person name="Najar F.Z."/>
            <person name="Nicholson C."/>
            <person name="Noirot C."/>
            <person name="O'Bleness M."/>
            <person name="Paule C.R."/>
            <person name="Poulain J."/>
            <person name="Prion F."/>
            <person name="Qin B."/>
            <person name="Qu C."/>
            <person name="Retzel E.F."/>
            <person name="Riddle C."/>
            <person name="Sallet E."/>
            <person name="Samain S."/>
            <person name="Samson N."/>
            <person name="Sanders I."/>
            <person name="Saurat O."/>
            <person name="Scarpelli C."/>
            <person name="Schiex T."/>
            <person name="Segurens B."/>
            <person name="Severin A.J."/>
            <person name="Sherrier D.J."/>
            <person name="Shi R."/>
            <person name="Sims S."/>
            <person name="Singer S.R."/>
            <person name="Sinharoy S."/>
            <person name="Sterck L."/>
            <person name="Viollet A."/>
            <person name="Wang B.B."/>
            <person name="Wang K."/>
            <person name="Wang M."/>
            <person name="Wang X."/>
            <person name="Warfsmann J."/>
            <person name="Weissenbach J."/>
            <person name="White D.D."/>
            <person name="White J.D."/>
            <person name="Wiley G.B."/>
            <person name="Wincker P."/>
            <person name="Xing Y."/>
            <person name="Yang L."/>
            <person name="Yao Z."/>
            <person name="Ying F."/>
            <person name="Zhai J."/>
            <person name="Zhou L."/>
            <person name="Zuber A."/>
            <person name="Denarie J."/>
            <person name="Dixon R.A."/>
            <person name="May G.D."/>
            <person name="Schwartz D.C."/>
            <person name="Rogers J."/>
            <person name="Quetier F."/>
            <person name="Town C.D."/>
            <person name="Roe B.A."/>
        </authorList>
    </citation>
    <scope>NUCLEOTIDE SEQUENCE [LARGE SCALE GENOMIC DNA]</scope>
    <source>
        <strain evidence="3">A17</strain>
        <strain evidence="4 5">cv. Jemalong A17</strain>
    </source>
</reference>
<evidence type="ECO:0000256" key="2">
    <source>
        <dbReference type="SAM" id="MobiDB-lite"/>
    </source>
</evidence>
<accession>G7JQM5</accession>
<protein>
    <submittedName>
        <fullName evidence="3 4">Uncharacterized protein</fullName>
    </submittedName>
</protein>
<dbReference type="Proteomes" id="UP000002051">
    <property type="component" value="Chromosome 4"/>
</dbReference>
<keyword evidence="5" id="KW-1185">Reference proteome</keyword>
<dbReference type="AlphaFoldDB" id="G7JQM5"/>
<reference evidence="4" key="3">
    <citation type="submission" date="2015-04" db="UniProtKB">
        <authorList>
            <consortium name="EnsemblPlants"/>
        </authorList>
    </citation>
    <scope>IDENTIFICATION</scope>
    <source>
        <strain evidence="4">cv. Jemalong A17</strain>
    </source>
</reference>
<feature type="region of interest" description="Disordered" evidence="2">
    <location>
        <begin position="1"/>
        <end position="22"/>
    </location>
</feature>
<evidence type="ECO:0000313" key="5">
    <source>
        <dbReference type="Proteomes" id="UP000002051"/>
    </source>
</evidence>
<feature type="coiled-coil region" evidence="1">
    <location>
        <begin position="25"/>
        <end position="59"/>
    </location>
</feature>
<name>G7JQM5_MEDTR</name>
<organism evidence="3 5">
    <name type="scientific">Medicago truncatula</name>
    <name type="common">Barrel medic</name>
    <name type="synonym">Medicago tribuloides</name>
    <dbReference type="NCBI Taxonomy" id="3880"/>
    <lineage>
        <taxon>Eukaryota</taxon>
        <taxon>Viridiplantae</taxon>
        <taxon>Streptophyta</taxon>
        <taxon>Embryophyta</taxon>
        <taxon>Tracheophyta</taxon>
        <taxon>Spermatophyta</taxon>
        <taxon>Magnoliopsida</taxon>
        <taxon>eudicotyledons</taxon>
        <taxon>Gunneridae</taxon>
        <taxon>Pentapetalae</taxon>
        <taxon>rosids</taxon>
        <taxon>fabids</taxon>
        <taxon>Fabales</taxon>
        <taxon>Fabaceae</taxon>
        <taxon>Papilionoideae</taxon>
        <taxon>50 kb inversion clade</taxon>
        <taxon>NPAAA clade</taxon>
        <taxon>Hologalegina</taxon>
        <taxon>IRL clade</taxon>
        <taxon>Trifolieae</taxon>
        <taxon>Medicago</taxon>
    </lineage>
</organism>
<evidence type="ECO:0000256" key="1">
    <source>
        <dbReference type="SAM" id="Coils"/>
    </source>
</evidence>
<gene>
    <name evidence="3" type="ordered locus">MTR_4g076590</name>
</gene>
<keyword evidence="1" id="KW-0175">Coiled coil</keyword>
<sequence>MFVAEEAMDENSSNNTAIGPKLSELEGLQKEHDEKSSKIQELKKQIESTKHRLENKEKKGDKMGSFNALSKKYISLREEYNAMLAEKSMGSK</sequence>
<evidence type="ECO:0000313" key="3">
    <source>
        <dbReference type="EMBL" id="AES89527.1"/>
    </source>
</evidence>
<dbReference type="HOGENOM" id="CLU_188702_0_0_1"/>
<dbReference type="OMA" id="EAMEGGI"/>
<evidence type="ECO:0000313" key="4">
    <source>
        <dbReference type="EnsemblPlants" id="AES89527"/>
    </source>
</evidence>
<dbReference type="EnsemblPlants" id="AES89527">
    <property type="protein sequence ID" value="AES89527"/>
    <property type="gene ID" value="MTR_4g076590"/>
</dbReference>
<dbReference type="PaxDb" id="3880-AES89527"/>
<dbReference type="EMBL" id="CM001220">
    <property type="protein sequence ID" value="AES89527.1"/>
    <property type="molecule type" value="Genomic_DNA"/>
</dbReference>
<proteinExistence type="predicted"/>